<dbReference type="PANTHER" id="PTHR11910">
    <property type="entry name" value="ATP SYNTHASE DELTA CHAIN"/>
    <property type="match status" value="1"/>
</dbReference>
<evidence type="ECO:0000313" key="9">
    <source>
        <dbReference type="EMBL" id="MCL7747929.1"/>
    </source>
</evidence>
<keyword evidence="3 8" id="KW-0375">Hydrogen ion transport</keyword>
<evidence type="ECO:0000256" key="4">
    <source>
        <dbReference type="ARBA" id="ARBA00023065"/>
    </source>
</evidence>
<reference evidence="9" key="1">
    <citation type="submission" date="2022-02" db="EMBL/GenBank/DDBJ databases">
        <title>Halalkalibacter sp. nov. isolated from Lonar Lake, India.</title>
        <authorList>
            <person name="Joshi A."/>
            <person name="Thite S."/>
            <person name="Lodha T."/>
        </authorList>
    </citation>
    <scope>NUCLEOTIDE SEQUENCE</scope>
    <source>
        <strain evidence="9">MEB205</strain>
    </source>
</reference>
<keyword evidence="5 8" id="KW-0472">Membrane</keyword>
<dbReference type="GO" id="GO:0005886">
    <property type="term" value="C:plasma membrane"/>
    <property type="evidence" value="ECO:0007669"/>
    <property type="project" value="UniProtKB-SubCell"/>
</dbReference>
<dbReference type="GO" id="GO:0046933">
    <property type="term" value="F:proton-transporting ATP synthase activity, rotational mechanism"/>
    <property type="evidence" value="ECO:0007669"/>
    <property type="project" value="UniProtKB-UniRule"/>
</dbReference>
<dbReference type="InterPro" id="IPR026015">
    <property type="entry name" value="ATP_synth_OSCP/delta_N_sf"/>
</dbReference>
<comment type="subcellular location">
    <subcellularLocation>
        <location evidence="8">Cell membrane</location>
        <topology evidence="8">Peripheral membrane protein</topology>
    </subcellularLocation>
    <subcellularLocation>
        <location evidence="1">Membrane</location>
    </subcellularLocation>
</comment>
<proteinExistence type="inferred from homology"/>
<sequence>MSNQAVANRYASALFQLAKEKHDLKKVNEELQVVKNVVESTPELVQFLTHPKVTVAQKQAFIKESFKGLSDVSLNALLMLIDRKRTDILVPMVNKYKELAYEAQDMAEAIVYSTKPLTEKEQDHIAKVFAKKAKKSKLELKNIVDSELIGGIKIRIGDRIYDGTVKAQLDKLERNIVAGTR</sequence>
<organism evidence="9 10">
    <name type="scientific">Halalkalibacter alkaliphilus</name>
    <dbReference type="NCBI Taxonomy" id="2917993"/>
    <lineage>
        <taxon>Bacteria</taxon>
        <taxon>Bacillati</taxon>
        <taxon>Bacillota</taxon>
        <taxon>Bacilli</taxon>
        <taxon>Bacillales</taxon>
        <taxon>Bacillaceae</taxon>
        <taxon>Halalkalibacter</taxon>
    </lineage>
</organism>
<dbReference type="PRINTS" id="PR00125">
    <property type="entry name" value="ATPASEDELTA"/>
</dbReference>
<comment type="function">
    <text evidence="8">This protein is part of the stalk that links CF(0) to CF(1). It either transmits conformational changes from CF(0) to CF(1) or is implicated in proton conduction.</text>
</comment>
<dbReference type="HAMAP" id="MF_01416">
    <property type="entry name" value="ATP_synth_delta_bact"/>
    <property type="match status" value="1"/>
</dbReference>
<dbReference type="Gene3D" id="1.10.520.20">
    <property type="entry name" value="N-terminal domain of the delta subunit of the F1F0-ATP synthase"/>
    <property type="match status" value="1"/>
</dbReference>
<dbReference type="NCBIfam" id="NF004403">
    <property type="entry name" value="PRK05758.2-4"/>
    <property type="match status" value="1"/>
</dbReference>
<gene>
    <name evidence="8" type="primary">atpH</name>
    <name evidence="9" type="ORF">MF646_12430</name>
</gene>
<evidence type="ECO:0000256" key="6">
    <source>
        <dbReference type="ARBA" id="ARBA00023196"/>
    </source>
</evidence>
<keyword evidence="8" id="KW-1003">Cell membrane</keyword>
<dbReference type="AlphaFoldDB" id="A0A9X2CTY7"/>
<dbReference type="InterPro" id="IPR020781">
    <property type="entry name" value="ATPase_OSCP/d_CS"/>
</dbReference>
<accession>A0A9X2CTY7</accession>
<evidence type="ECO:0000256" key="7">
    <source>
        <dbReference type="ARBA" id="ARBA00023310"/>
    </source>
</evidence>
<name>A0A9X2CTY7_9BACI</name>
<keyword evidence="10" id="KW-1185">Reference proteome</keyword>
<dbReference type="RefSeq" id="WP_250096823.1">
    <property type="nucleotide sequence ID" value="NZ_JAKRYL010000012.1"/>
</dbReference>
<keyword evidence="4 8" id="KW-0406">Ion transport</keyword>
<dbReference type="EMBL" id="JAKRYL010000012">
    <property type="protein sequence ID" value="MCL7747929.1"/>
    <property type="molecule type" value="Genomic_DNA"/>
</dbReference>
<comment type="caution">
    <text evidence="9">The sequence shown here is derived from an EMBL/GenBank/DDBJ whole genome shotgun (WGS) entry which is preliminary data.</text>
</comment>
<protein>
    <recommendedName>
        <fullName evidence="8">ATP synthase subunit delta</fullName>
    </recommendedName>
    <alternativeName>
        <fullName evidence="8">ATP synthase F(1) sector subunit delta</fullName>
    </alternativeName>
    <alternativeName>
        <fullName evidence="8">F-type ATPase subunit delta</fullName>
        <shortName evidence="8">F-ATPase subunit delta</shortName>
    </alternativeName>
</protein>
<dbReference type="PROSITE" id="PS00389">
    <property type="entry name" value="ATPASE_DELTA"/>
    <property type="match status" value="1"/>
</dbReference>
<evidence type="ECO:0000256" key="5">
    <source>
        <dbReference type="ARBA" id="ARBA00023136"/>
    </source>
</evidence>
<dbReference type="InterPro" id="IPR000711">
    <property type="entry name" value="ATPase_OSCP/dsu"/>
</dbReference>
<comment type="function">
    <text evidence="8">F(1)F(0) ATP synthase produces ATP from ADP in the presence of a proton or sodium gradient. F-type ATPases consist of two structural domains, F(1) containing the extramembraneous catalytic core and F(0) containing the membrane proton channel, linked together by a central stalk and a peripheral stalk. During catalysis, ATP synthesis in the catalytic domain of F(1) is coupled via a rotary mechanism of the central stalk subunits to proton translocation.</text>
</comment>
<evidence type="ECO:0000313" key="10">
    <source>
        <dbReference type="Proteomes" id="UP001139150"/>
    </source>
</evidence>
<dbReference type="Pfam" id="PF00213">
    <property type="entry name" value="OSCP"/>
    <property type="match status" value="1"/>
</dbReference>
<dbReference type="Proteomes" id="UP001139150">
    <property type="component" value="Unassembled WGS sequence"/>
</dbReference>
<keyword evidence="2 8" id="KW-0813">Transport</keyword>
<comment type="similarity">
    <text evidence="8">Belongs to the ATPase delta chain family.</text>
</comment>
<dbReference type="SUPFAM" id="SSF47928">
    <property type="entry name" value="N-terminal domain of the delta subunit of the F1F0-ATP synthase"/>
    <property type="match status" value="1"/>
</dbReference>
<evidence type="ECO:0000256" key="8">
    <source>
        <dbReference type="HAMAP-Rule" id="MF_01416"/>
    </source>
</evidence>
<keyword evidence="6 8" id="KW-0139">CF(1)</keyword>
<evidence type="ECO:0000256" key="2">
    <source>
        <dbReference type="ARBA" id="ARBA00022448"/>
    </source>
</evidence>
<evidence type="ECO:0000256" key="3">
    <source>
        <dbReference type="ARBA" id="ARBA00022781"/>
    </source>
</evidence>
<keyword evidence="7 8" id="KW-0066">ATP synthesis</keyword>
<evidence type="ECO:0000256" key="1">
    <source>
        <dbReference type="ARBA" id="ARBA00004370"/>
    </source>
</evidence>
<dbReference type="GO" id="GO:0045259">
    <property type="term" value="C:proton-transporting ATP synthase complex"/>
    <property type="evidence" value="ECO:0007669"/>
    <property type="project" value="UniProtKB-KW"/>
</dbReference>
<dbReference type="NCBIfam" id="TIGR01145">
    <property type="entry name" value="ATP_synt_delta"/>
    <property type="match status" value="1"/>
</dbReference>